<comment type="caution">
    <text evidence="2">The sequence shown here is derived from an EMBL/GenBank/DDBJ whole genome shotgun (WGS) entry which is preliminary data.</text>
</comment>
<evidence type="ECO:0000313" key="2">
    <source>
        <dbReference type="EMBL" id="CAD5207436.1"/>
    </source>
</evidence>
<dbReference type="Proteomes" id="UP000783686">
    <property type="component" value="Unassembled WGS sequence"/>
</dbReference>
<dbReference type="OrthoDB" id="10505710at2759"/>
<dbReference type="Proteomes" id="UP000614601">
    <property type="component" value="Unassembled WGS sequence"/>
</dbReference>
<keyword evidence="1" id="KW-0812">Transmembrane</keyword>
<dbReference type="EMBL" id="CAJFDH010000001">
    <property type="protein sequence ID" value="CAD5207436.1"/>
    <property type="molecule type" value="Genomic_DNA"/>
</dbReference>
<keyword evidence="1" id="KW-0472">Membrane</keyword>
<dbReference type="EMBL" id="CAJFCW020000001">
    <property type="protein sequence ID" value="CAG9085631.1"/>
    <property type="molecule type" value="Genomic_DNA"/>
</dbReference>
<keyword evidence="1" id="KW-1133">Transmembrane helix</keyword>
<feature type="transmembrane region" description="Helical" evidence="1">
    <location>
        <begin position="128"/>
        <end position="154"/>
    </location>
</feature>
<name>A0A811JW01_9BILA</name>
<organism evidence="2 3">
    <name type="scientific">Bursaphelenchus okinawaensis</name>
    <dbReference type="NCBI Taxonomy" id="465554"/>
    <lineage>
        <taxon>Eukaryota</taxon>
        <taxon>Metazoa</taxon>
        <taxon>Ecdysozoa</taxon>
        <taxon>Nematoda</taxon>
        <taxon>Chromadorea</taxon>
        <taxon>Rhabditida</taxon>
        <taxon>Tylenchina</taxon>
        <taxon>Tylenchomorpha</taxon>
        <taxon>Aphelenchoidea</taxon>
        <taxon>Aphelenchoididae</taxon>
        <taxon>Bursaphelenchus</taxon>
    </lineage>
</organism>
<accession>A0A811JW01</accession>
<proteinExistence type="predicted"/>
<evidence type="ECO:0000256" key="1">
    <source>
        <dbReference type="SAM" id="Phobius"/>
    </source>
</evidence>
<gene>
    <name evidence="2" type="ORF">BOKJ2_LOCUS2120</name>
</gene>
<protein>
    <submittedName>
        <fullName evidence="2">Uncharacterized protein</fullName>
    </submittedName>
</protein>
<feature type="transmembrane region" description="Helical" evidence="1">
    <location>
        <begin position="97"/>
        <end position="116"/>
    </location>
</feature>
<feature type="transmembrane region" description="Helical" evidence="1">
    <location>
        <begin position="36"/>
        <end position="56"/>
    </location>
</feature>
<sequence>MSSKAAPAPNNNSQRSRVLARQPVQTAPLKWRMQSLLCQFIFHSRFVPITLVLFHTGWQESITIVVAFILTTISFCLDLMLFLLYSSNSARGSVPPIVFMVGYGFTAVLGVVELIMYGLRGFTGPENILLLVSFAYTLCSVVATLLAVLMIFLVSR</sequence>
<dbReference type="AlphaFoldDB" id="A0A811JW01"/>
<evidence type="ECO:0000313" key="3">
    <source>
        <dbReference type="Proteomes" id="UP000614601"/>
    </source>
</evidence>
<reference evidence="2" key="1">
    <citation type="submission" date="2020-09" db="EMBL/GenBank/DDBJ databases">
        <authorList>
            <person name="Kikuchi T."/>
        </authorList>
    </citation>
    <scope>NUCLEOTIDE SEQUENCE</scope>
    <source>
        <strain evidence="2">SH1</strain>
    </source>
</reference>
<keyword evidence="3" id="KW-1185">Reference proteome</keyword>
<feature type="transmembrane region" description="Helical" evidence="1">
    <location>
        <begin position="62"/>
        <end position="85"/>
    </location>
</feature>